<gene>
    <name evidence="1" type="primary">LOC1_2</name>
    <name evidence="1" type="ORF">LTR37_018045</name>
</gene>
<comment type="caution">
    <text evidence="1">The sequence shown here is derived from an EMBL/GenBank/DDBJ whole genome shotgun (WGS) entry which is preliminary data.</text>
</comment>
<sequence length="201" mass="22373">MPTKVKTGSTKGNNKRSTAPSKSGSGSGSSSKRPKPTSSKPTATQHKPKSTTASTSIKKTRKPPHLRYSEKELKIPSLNGIKPTGVQKVPNKKKGKIFVEDGEGMRAIMAMVMAEKEGDVESKMMRARRMEEVREAKKAEAEKREAGRREGFEGRKEEIRMKGKEKRKRRGVEEIQRLVEPDGAKVKERTPKKAKKKVSFG</sequence>
<keyword evidence="2" id="KW-1185">Reference proteome</keyword>
<dbReference type="EMBL" id="JAUTXU010000244">
    <property type="protein sequence ID" value="KAK3696309.1"/>
    <property type="molecule type" value="Genomic_DNA"/>
</dbReference>
<evidence type="ECO:0000313" key="2">
    <source>
        <dbReference type="Proteomes" id="UP001281147"/>
    </source>
</evidence>
<name>A0ACC3MIA0_9PEZI</name>
<proteinExistence type="predicted"/>
<accession>A0ACC3MIA0</accession>
<dbReference type="Proteomes" id="UP001281147">
    <property type="component" value="Unassembled WGS sequence"/>
</dbReference>
<reference evidence="1" key="1">
    <citation type="submission" date="2023-07" db="EMBL/GenBank/DDBJ databases">
        <title>Black Yeasts Isolated from many extreme environments.</title>
        <authorList>
            <person name="Coleine C."/>
            <person name="Stajich J.E."/>
            <person name="Selbmann L."/>
        </authorList>
    </citation>
    <scope>NUCLEOTIDE SEQUENCE</scope>
    <source>
        <strain evidence="1">CCFEE 5714</strain>
    </source>
</reference>
<protein>
    <submittedName>
        <fullName evidence="1">60S ribosomal subunit assembly/export protein</fullName>
    </submittedName>
</protein>
<organism evidence="1 2">
    <name type="scientific">Vermiconidia calcicola</name>
    <dbReference type="NCBI Taxonomy" id="1690605"/>
    <lineage>
        <taxon>Eukaryota</taxon>
        <taxon>Fungi</taxon>
        <taxon>Dikarya</taxon>
        <taxon>Ascomycota</taxon>
        <taxon>Pezizomycotina</taxon>
        <taxon>Dothideomycetes</taxon>
        <taxon>Dothideomycetidae</taxon>
        <taxon>Mycosphaerellales</taxon>
        <taxon>Extremaceae</taxon>
        <taxon>Vermiconidia</taxon>
    </lineage>
</organism>
<evidence type="ECO:0000313" key="1">
    <source>
        <dbReference type="EMBL" id="KAK3696309.1"/>
    </source>
</evidence>